<sequence>MIIIGFGADDFINKLKKLIEQLGNELSEIGTAVSAITIQSRRELVRYKILGYKTKPPEGQLLNEKPRIVLHKSFLVLGKDLQDDTARMFKELREELENVIFFVESRKSDFKDHLFILIGRGASVFSVYIVSPETPNFNTVVEELKKAGGER</sequence>
<accession>A0A977PKJ2</accession>
<keyword evidence="2" id="KW-1185">Reference proteome</keyword>
<dbReference type="KEGG" id="ipc:IPA_09620"/>
<name>A0A977PKJ2_9CREN</name>
<dbReference type="Proteomes" id="UP001063698">
    <property type="component" value="Chromosome"/>
</dbReference>
<dbReference type="AlphaFoldDB" id="A0A977PKJ2"/>
<evidence type="ECO:0000313" key="2">
    <source>
        <dbReference type="Proteomes" id="UP001063698"/>
    </source>
</evidence>
<evidence type="ECO:0000313" key="1">
    <source>
        <dbReference type="EMBL" id="UXD22921.1"/>
    </source>
</evidence>
<organism evidence="1 2">
    <name type="scientific">Ignicoccus pacificus DSM 13166</name>
    <dbReference type="NCBI Taxonomy" id="940294"/>
    <lineage>
        <taxon>Archaea</taxon>
        <taxon>Thermoproteota</taxon>
        <taxon>Thermoprotei</taxon>
        <taxon>Desulfurococcales</taxon>
        <taxon>Desulfurococcaceae</taxon>
        <taxon>Ignicoccus</taxon>
    </lineage>
</organism>
<proteinExistence type="predicted"/>
<protein>
    <submittedName>
        <fullName evidence="1">Uncharacterized protein</fullName>
    </submittedName>
</protein>
<gene>
    <name evidence="1" type="ORF">IPA_09620</name>
</gene>
<dbReference type="EMBL" id="CP006868">
    <property type="protein sequence ID" value="UXD22921.1"/>
    <property type="molecule type" value="Genomic_DNA"/>
</dbReference>
<reference evidence="1" key="1">
    <citation type="submission" date="2013-11" db="EMBL/GenBank/DDBJ databases">
        <title>Comparative genomics of Ignicoccus.</title>
        <authorList>
            <person name="Podar M."/>
        </authorList>
    </citation>
    <scope>NUCLEOTIDE SEQUENCE</scope>
    <source>
        <strain evidence="1">DSM 13166</strain>
    </source>
</reference>